<dbReference type="GO" id="GO:0005829">
    <property type="term" value="C:cytosol"/>
    <property type="evidence" value="ECO:0007669"/>
    <property type="project" value="TreeGrafter"/>
</dbReference>
<dbReference type="PANTHER" id="PTHR46005">
    <property type="entry name" value="RHO GTPASE-ACTIVATING PROTEIN 190"/>
    <property type="match status" value="1"/>
</dbReference>
<accession>A0A6A4WJD3</accession>
<sequence length="325" mass="36838">MDQCYPSYPADAGRLRRQFKQLLEETSYVTPGKSLSEVRVLFLGRECFESLAEEERQEIYDLHQRHIVEKARVNFQELLLERADLFYGICPASGGGALSPDQIKDITELLQEDVRYKLLDRFEQERQLVLLQHLGFLHRPRPERCPSAQLCMELQVWALLADRAAPAAPAVAGTHWVFAGGDSAVHPLNAVLVGSEGAADRLTQLFRLQLDEEEVEIDSQLFRLDLRVISDDTKLTRSVFFTPDFTPHGCLCVFSNAASFEYLRQSVEKTLLSSLQEEEEEEQEEEQGRPPFQGLPLVLVLAADPQLGRAELAQLRQDGRSLADR</sequence>
<gene>
    <name evidence="2" type="ORF">FJT64_024312</name>
</gene>
<dbReference type="GO" id="GO:0008361">
    <property type="term" value="P:regulation of cell size"/>
    <property type="evidence" value="ECO:0007669"/>
    <property type="project" value="TreeGrafter"/>
</dbReference>
<feature type="domain" description="PG1 pseudoGTPase" evidence="1">
    <location>
        <begin position="182"/>
        <end position="325"/>
    </location>
</feature>
<dbReference type="InterPro" id="IPR051978">
    <property type="entry name" value="Rho-GAP_domain"/>
</dbReference>
<keyword evidence="3" id="KW-1185">Reference proteome</keyword>
<dbReference type="PANTHER" id="PTHR46005:SF4">
    <property type="entry name" value="RHO GTPASE-ACTIVATING PROTEIN 190"/>
    <property type="match status" value="1"/>
</dbReference>
<evidence type="ECO:0000313" key="2">
    <source>
        <dbReference type="EMBL" id="KAF0303750.1"/>
    </source>
</evidence>
<evidence type="ECO:0000259" key="1">
    <source>
        <dbReference type="PROSITE" id="PS51852"/>
    </source>
</evidence>
<dbReference type="InterPro" id="IPR045786">
    <property type="entry name" value="RhoGAP_pG1_pG2"/>
</dbReference>
<dbReference type="Pfam" id="PF23083">
    <property type="entry name" value="FF_RHG35_4th"/>
    <property type="match status" value="1"/>
</dbReference>
<comment type="caution">
    <text evidence="2">The sequence shown here is derived from an EMBL/GenBank/DDBJ whole genome shotgun (WGS) entry which is preliminary data.</text>
</comment>
<dbReference type="GO" id="GO:0007266">
    <property type="term" value="P:Rho protein signal transduction"/>
    <property type="evidence" value="ECO:0007669"/>
    <property type="project" value="TreeGrafter"/>
</dbReference>
<dbReference type="InterPro" id="IPR036517">
    <property type="entry name" value="FF_domain_sf"/>
</dbReference>
<dbReference type="InterPro" id="IPR057284">
    <property type="entry name" value="FF_RHG35_4th"/>
</dbReference>
<name>A0A6A4WJD3_AMPAM</name>
<dbReference type="Proteomes" id="UP000440578">
    <property type="component" value="Unassembled WGS sequence"/>
</dbReference>
<dbReference type="GO" id="GO:0005096">
    <property type="term" value="F:GTPase activator activity"/>
    <property type="evidence" value="ECO:0007669"/>
    <property type="project" value="TreeGrafter"/>
</dbReference>
<proteinExistence type="predicted"/>
<dbReference type="Pfam" id="PF19518">
    <property type="entry name" value="RhoGAP_pG1_pG2"/>
    <property type="match status" value="1"/>
</dbReference>
<dbReference type="InterPro" id="IPR039007">
    <property type="entry name" value="pG1"/>
</dbReference>
<dbReference type="GO" id="GO:0050770">
    <property type="term" value="P:regulation of axonogenesis"/>
    <property type="evidence" value="ECO:0007669"/>
    <property type="project" value="TreeGrafter"/>
</dbReference>
<dbReference type="CDD" id="cd22207">
    <property type="entry name" value="pseudoGTPaseD_p190RhoGAP"/>
    <property type="match status" value="1"/>
</dbReference>
<protein>
    <submittedName>
        <fullName evidence="2">Rho GTPase-activating protein 190</fullName>
    </submittedName>
</protein>
<dbReference type="OrthoDB" id="6356688at2759"/>
<evidence type="ECO:0000313" key="3">
    <source>
        <dbReference type="Proteomes" id="UP000440578"/>
    </source>
</evidence>
<reference evidence="2 3" key="1">
    <citation type="submission" date="2019-07" db="EMBL/GenBank/DDBJ databases">
        <title>Draft genome assembly of a fouling barnacle, Amphibalanus amphitrite (Darwin, 1854): The first reference genome for Thecostraca.</title>
        <authorList>
            <person name="Kim W."/>
        </authorList>
    </citation>
    <scope>NUCLEOTIDE SEQUENCE [LARGE SCALE GENOMIC DNA]</scope>
    <source>
        <strain evidence="2">SNU_AA5</strain>
        <tissue evidence="2">Soma without cirri and trophi</tissue>
    </source>
</reference>
<dbReference type="EMBL" id="VIIS01000917">
    <property type="protein sequence ID" value="KAF0303750.1"/>
    <property type="molecule type" value="Genomic_DNA"/>
</dbReference>
<organism evidence="2 3">
    <name type="scientific">Amphibalanus amphitrite</name>
    <name type="common">Striped barnacle</name>
    <name type="synonym">Balanus amphitrite</name>
    <dbReference type="NCBI Taxonomy" id="1232801"/>
    <lineage>
        <taxon>Eukaryota</taxon>
        <taxon>Metazoa</taxon>
        <taxon>Ecdysozoa</taxon>
        <taxon>Arthropoda</taxon>
        <taxon>Crustacea</taxon>
        <taxon>Multicrustacea</taxon>
        <taxon>Cirripedia</taxon>
        <taxon>Thoracica</taxon>
        <taxon>Thoracicalcarea</taxon>
        <taxon>Balanomorpha</taxon>
        <taxon>Balanoidea</taxon>
        <taxon>Balanidae</taxon>
        <taxon>Amphibalaninae</taxon>
        <taxon>Amphibalanus</taxon>
    </lineage>
</organism>
<dbReference type="PROSITE" id="PS51852">
    <property type="entry name" value="PG1"/>
    <property type="match status" value="1"/>
</dbReference>
<dbReference type="AlphaFoldDB" id="A0A6A4WJD3"/>
<dbReference type="Gene3D" id="1.10.10.440">
    <property type="entry name" value="FF domain"/>
    <property type="match status" value="1"/>
</dbReference>